<gene>
    <name evidence="1" type="ORF">MRS75_19550</name>
</gene>
<proteinExistence type="predicted"/>
<organism evidence="1 2">
    <name type="scientific">Ferirhizobium litorale</name>
    <dbReference type="NCBI Taxonomy" id="2927786"/>
    <lineage>
        <taxon>Bacteria</taxon>
        <taxon>Pseudomonadati</taxon>
        <taxon>Pseudomonadota</taxon>
        <taxon>Alphaproteobacteria</taxon>
        <taxon>Hyphomicrobiales</taxon>
        <taxon>Rhizobiaceae</taxon>
        <taxon>Ferirhizobium</taxon>
    </lineage>
</organism>
<evidence type="ECO:0000313" key="2">
    <source>
        <dbReference type="Proteomes" id="UP001161580"/>
    </source>
</evidence>
<evidence type="ECO:0000313" key="1">
    <source>
        <dbReference type="EMBL" id="MDI7924262.1"/>
    </source>
</evidence>
<name>A0AAE3QEA3_9HYPH</name>
<accession>A0AAE3QEA3</accession>
<sequence>MRIRNDQYALFLSSPMADADRELYCGVAINSQASFSSPLRFGGPMTAGIARTFALFLFAAANPGTAIATDESGSGAASPPLIPCGSLSARPWAARADGTKVRLCLPPTSRNYSPRNSGIGFTALDIESEACFVPDSAYRTMDEIIDAVRVRLDARIQPAPDVSISERARAIGQVTGDVLAEMGFALYVPTEMMGDMLVPRSEAEEKPRYVTDCDTSSLVLLTVAEALGARASLVEINLPTGEGHNFVRWQVGGGRVLDWDMNARAECSAPTDSPGFQGMAMTSEQTMSYLLSLRAEKHLQSGDILKALADNREAIRKFPGHPRAYNNFCWTVATAEFDERAAMLAEAIGYSKKLLSIHRVPATIDTAACLAAYAGDFTAAVELVEEALQAQPGDLVLESRLAGFKSLPPRDCTGAN</sequence>
<dbReference type="Proteomes" id="UP001161580">
    <property type="component" value="Unassembled WGS sequence"/>
</dbReference>
<evidence type="ECO:0008006" key="3">
    <source>
        <dbReference type="Google" id="ProtNLM"/>
    </source>
</evidence>
<keyword evidence="2" id="KW-1185">Reference proteome</keyword>
<dbReference type="AlphaFoldDB" id="A0AAE3QEA3"/>
<dbReference type="Gene3D" id="1.25.40.10">
    <property type="entry name" value="Tetratricopeptide repeat domain"/>
    <property type="match status" value="1"/>
</dbReference>
<dbReference type="EMBL" id="JALDYZ010000013">
    <property type="protein sequence ID" value="MDI7924262.1"/>
    <property type="molecule type" value="Genomic_DNA"/>
</dbReference>
<reference evidence="1" key="1">
    <citation type="submission" date="2022-03" db="EMBL/GenBank/DDBJ databases">
        <title>Fererhizobium litorale gen. nov., sp. nov., isolated from sandy sediments of the Sea of Japan seashore.</title>
        <authorList>
            <person name="Romanenko L."/>
            <person name="Kurilenko V."/>
            <person name="Otstavnykh N."/>
            <person name="Svetashev V."/>
            <person name="Tekutyeva L."/>
            <person name="Isaeva M."/>
            <person name="Mikhailov V."/>
        </authorList>
    </citation>
    <scope>NUCLEOTIDE SEQUENCE</scope>
    <source>
        <strain evidence="1">KMM 9576</strain>
    </source>
</reference>
<comment type="caution">
    <text evidence="1">The sequence shown here is derived from an EMBL/GenBank/DDBJ whole genome shotgun (WGS) entry which is preliminary data.</text>
</comment>
<dbReference type="InterPro" id="IPR011990">
    <property type="entry name" value="TPR-like_helical_dom_sf"/>
</dbReference>
<protein>
    <recommendedName>
        <fullName evidence="3">Tetratricopeptide repeat protein</fullName>
    </recommendedName>
</protein>
<dbReference type="SUPFAM" id="SSF48452">
    <property type="entry name" value="TPR-like"/>
    <property type="match status" value="1"/>
</dbReference>
<dbReference type="RefSeq" id="WP_311788240.1">
    <property type="nucleotide sequence ID" value="NZ_JALDYY010000014.1"/>
</dbReference>